<name>A0A9D4D8N7_DREPO</name>
<dbReference type="PANTHER" id="PTHR13800:SF1">
    <property type="entry name" value="TRANSIENT RECEPTOR POTENTIAL CATION CHANNEL TRPM"/>
    <property type="match status" value="1"/>
</dbReference>
<sequence>MLLEEIRQMKRRHIKYFTNGWNVLDLLTIVLFSIGFGLTECTHDSVLWTNGTYPRCPSETGKIVVPIMMAIYLLVANILLLNLLIAMLRLQDMNKRMGRILKKFEGGYAIVGKWL</sequence>
<dbReference type="PANTHER" id="PTHR13800">
    <property type="entry name" value="TRANSIENT RECEPTOR POTENTIAL CATION CHANNEL, SUBFAMILY M, MEMBER 6"/>
    <property type="match status" value="1"/>
</dbReference>
<organism evidence="2 3">
    <name type="scientific">Dreissena polymorpha</name>
    <name type="common">Zebra mussel</name>
    <name type="synonym">Mytilus polymorpha</name>
    <dbReference type="NCBI Taxonomy" id="45954"/>
    <lineage>
        <taxon>Eukaryota</taxon>
        <taxon>Metazoa</taxon>
        <taxon>Spiralia</taxon>
        <taxon>Lophotrochozoa</taxon>
        <taxon>Mollusca</taxon>
        <taxon>Bivalvia</taxon>
        <taxon>Autobranchia</taxon>
        <taxon>Heteroconchia</taxon>
        <taxon>Euheterodonta</taxon>
        <taxon>Imparidentia</taxon>
        <taxon>Neoheterodontei</taxon>
        <taxon>Myida</taxon>
        <taxon>Dreissenoidea</taxon>
        <taxon>Dreissenidae</taxon>
        <taxon>Dreissena</taxon>
    </lineage>
</organism>
<protein>
    <recommendedName>
        <fullName evidence="4">Ion transport domain-containing protein</fullName>
    </recommendedName>
</protein>
<evidence type="ECO:0008006" key="4">
    <source>
        <dbReference type="Google" id="ProtNLM"/>
    </source>
</evidence>
<dbReference type="GO" id="GO:0005886">
    <property type="term" value="C:plasma membrane"/>
    <property type="evidence" value="ECO:0007669"/>
    <property type="project" value="TreeGrafter"/>
</dbReference>
<reference evidence="2" key="1">
    <citation type="journal article" date="2019" name="bioRxiv">
        <title>The Genome of the Zebra Mussel, Dreissena polymorpha: A Resource for Invasive Species Research.</title>
        <authorList>
            <person name="McCartney M.A."/>
            <person name="Auch B."/>
            <person name="Kono T."/>
            <person name="Mallez S."/>
            <person name="Zhang Y."/>
            <person name="Obille A."/>
            <person name="Becker A."/>
            <person name="Abrahante J.E."/>
            <person name="Garbe J."/>
            <person name="Badalamenti J.P."/>
            <person name="Herman A."/>
            <person name="Mangelson H."/>
            <person name="Liachko I."/>
            <person name="Sullivan S."/>
            <person name="Sone E.D."/>
            <person name="Koren S."/>
            <person name="Silverstein K.A.T."/>
            <person name="Beckman K.B."/>
            <person name="Gohl D.M."/>
        </authorList>
    </citation>
    <scope>NUCLEOTIDE SEQUENCE</scope>
    <source>
        <strain evidence="2">Duluth1</strain>
        <tissue evidence="2">Whole animal</tissue>
    </source>
</reference>
<dbReference type="GO" id="GO:0030001">
    <property type="term" value="P:metal ion transport"/>
    <property type="evidence" value="ECO:0007669"/>
    <property type="project" value="TreeGrafter"/>
</dbReference>
<keyword evidence="1" id="KW-1133">Transmembrane helix</keyword>
<keyword evidence="3" id="KW-1185">Reference proteome</keyword>
<dbReference type="Proteomes" id="UP000828390">
    <property type="component" value="Unassembled WGS sequence"/>
</dbReference>
<feature type="transmembrane region" description="Helical" evidence="1">
    <location>
        <begin position="63"/>
        <end position="88"/>
    </location>
</feature>
<keyword evidence="1" id="KW-0812">Transmembrane</keyword>
<dbReference type="GO" id="GO:0005261">
    <property type="term" value="F:monoatomic cation channel activity"/>
    <property type="evidence" value="ECO:0007669"/>
    <property type="project" value="TreeGrafter"/>
</dbReference>
<evidence type="ECO:0000313" key="2">
    <source>
        <dbReference type="EMBL" id="KAH3739278.1"/>
    </source>
</evidence>
<gene>
    <name evidence="2" type="ORF">DPMN_045928</name>
</gene>
<feature type="transmembrane region" description="Helical" evidence="1">
    <location>
        <begin position="21"/>
        <end position="39"/>
    </location>
</feature>
<keyword evidence="1" id="KW-0472">Membrane</keyword>
<proteinExistence type="predicted"/>
<dbReference type="InterPro" id="IPR050927">
    <property type="entry name" value="TRPM"/>
</dbReference>
<evidence type="ECO:0000313" key="3">
    <source>
        <dbReference type="Proteomes" id="UP000828390"/>
    </source>
</evidence>
<accession>A0A9D4D8N7</accession>
<dbReference type="EMBL" id="JAIWYP010000011">
    <property type="protein sequence ID" value="KAH3739278.1"/>
    <property type="molecule type" value="Genomic_DNA"/>
</dbReference>
<comment type="caution">
    <text evidence="2">The sequence shown here is derived from an EMBL/GenBank/DDBJ whole genome shotgun (WGS) entry which is preliminary data.</text>
</comment>
<dbReference type="AlphaFoldDB" id="A0A9D4D8N7"/>
<evidence type="ECO:0000256" key="1">
    <source>
        <dbReference type="SAM" id="Phobius"/>
    </source>
</evidence>
<reference evidence="2" key="2">
    <citation type="submission" date="2020-11" db="EMBL/GenBank/DDBJ databases">
        <authorList>
            <person name="McCartney M.A."/>
            <person name="Auch B."/>
            <person name="Kono T."/>
            <person name="Mallez S."/>
            <person name="Becker A."/>
            <person name="Gohl D.M."/>
            <person name="Silverstein K.A.T."/>
            <person name="Koren S."/>
            <person name="Bechman K.B."/>
            <person name="Herman A."/>
            <person name="Abrahante J.E."/>
            <person name="Garbe J."/>
        </authorList>
    </citation>
    <scope>NUCLEOTIDE SEQUENCE</scope>
    <source>
        <strain evidence="2">Duluth1</strain>
        <tissue evidence="2">Whole animal</tissue>
    </source>
</reference>